<dbReference type="Proteomes" id="UP000316096">
    <property type="component" value="Unassembled WGS sequence"/>
</dbReference>
<protein>
    <recommendedName>
        <fullName evidence="1">MOSC domain-containing protein</fullName>
    </recommendedName>
</protein>
<feature type="domain" description="MOSC" evidence="1">
    <location>
        <begin position="31"/>
        <end position="184"/>
    </location>
</feature>
<dbReference type="InterPro" id="IPR011037">
    <property type="entry name" value="Pyrv_Knase-like_insert_dom_sf"/>
</dbReference>
<sequence length="194" mass="20773">MHSRPFEPEPVEIVALFVSPVHAFEGRPGDGPRPDPVPVARDHVEVRAGLGLVGDRYFNHAAHRQAAVTVFDAGALDDLGEELGLASAPDPLLVRRNIVLRGFPVDELASGRDEHGARFEGAVFALDSGDGQVRFQAHRPAKPCAWMDVVLAPGAFRGLRGHGGVRCVPLDDGVLRRGPATLTVLALHRAGRAR</sequence>
<evidence type="ECO:0000259" key="1">
    <source>
        <dbReference type="PROSITE" id="PS51340"/>
    </source>
</evidence>
<reference evidence="2 3" key="1">
    <citation type="submission" date="2019-06" db="EMBL/GenBank/DDBJ databases">
        <title>Sequencing the genomes of 1000 actinobacteria strains.</title>
        <authorList>
            <person name="Klenk H.-P."/>
        </authorList>
    </citation>
    <scope>NUCLEOTIDE SEQUENCE [LARGE SCALE GENOMIC DNA]</scope>
    <source>
        <strain evidence="2 3">DSM 102200</strain>
    </source>
</reference>
<dbReference type="GO" id="GO:0003824">
    <property type="term" value="F:catalytic activity"/>
    <property type="evidence" value="ECO:0007669"/>
    <property type="project" value="InterPro"/>
</dbReference>
<gene>
    <name evidence="2" type="ORF">FB559_4423</name>
</gene>
<dbReference type="AlphaFoldDB" id="A0A543CNV9"/>
<dbReference type="EMBL" id="VFOZ01000001">
    <property type="protein sequence ID" value="TQL98789.1"/>
    <property type="molecule type" value="Genomic_DNA"/>
</dbReference>
<accession>A0A543CNV9</accession>
<comment type="caution">
    <text evidence="2">The sequence shown here is derived from an EMBL/GenBank/DDBJ whole genome shotgun (WGS) entry which is preliminary data.</text>
</comment>
<name>A0A543CNV9_9ACTN</name>
<evidence type="ECO:0000313" key="3">
    <source>
        <dbReference type="Proteomes" id="UP000316096"/>
    </source>
</evidence>
<dbReference type="Gene3D" id="2.40.33.20">
    <property type="entry name" value="PK beta-barrel domain-like"/>
    <property type="match status" value="1"/>
</dbReference>
<dbReference type="InterPro" id="IPR005302">
    <property type="entry name" value="MoCF_Sase_C"/>
</dbReference>
<evidence type="ECO:0000313" key="2">
    <source>
        <dbReference type="EMBL" id="TQL98789.1"/>
    </source>
</evidence>
<dbReference type="SUPFAM" id="SSF50800">
    <property type="entry name" value="PK beta-barrel domain-like"/>
    <property type="match status" value="1"/>
</dbReference>
<dbReference type="GO" id="GO:0030151">
    <property type="term" value="F:molybdenum ion binding"/>
    <property type="evidence" value="ECO:0007669"/>
    <property type="project" value="InterPro"/>
</dbReference>
<dbReference type="OrthoDB" id="192945at2"/>
<keyword evidence="3" id="KW-1185">Reference proteome</keyword>
<proteinExistence type="predicted"/>
<dbReference type="RefSeq" id="WP_141957350.1">
    <property type="nucleotide sequence ID" value="NZ_VFOZ01000001.1"/>
</dbReference>
<organism evidence="2 3">
    <name type="scientific">Actinoallomurus bryophytorum</name>
    <dbReference type="NCBI Taxonomy" id="1490222"/>
    <lineage>
        <taxon>Bacteria</taxon>
        <taxon>Bacillati</taxon>
        <taxon>Actinomycetota</taxon>
        <taxon>Actinomycetes</taxon>
        <taxon>Streptosporangiales</taxon>
        <taxon>Thermomonosporaceae</taxon>
        <taxon>Actinoallomurus</taxon>
    </lineage>
</organism>
<dbReference type="PROSITE" id="PS51340">
    <property type="entry name" value="MOSC"/>
    <property type="match status" value="1"/>
</dbReference>
<dbReference type="GO" id="GO:0030170">
    <property type="term" value="F:pyridoxal phosphate binding"/>
    <property type="evidence" value="ECO:0007669"/>
    <property type="project" value="InterPro"/>
</dbReference>